<feature type="domain" description="TonB-dependent receptor plug" evidence="9">
    <location>
        <begin position="120"/>
        <end position="224"/>
    </location>
</feature>
<keyword evidence="6 7" id="KW-0998">Cell outer membrane</keyword>
<dbReference type="Proteomes" id="UP000223913">
    <property type="component" value="Unassembled WGS sequence"/>
</dbReference>
<dbReference type="RefSeq" id="WP_099148984.1">
    <property type="nucleotide sequence ID" value="NZ_PDUD01000009.1"/>
</dbReference>
<dbReference type="Pfam" id="PF13715">
    <property type="entry name" value="CarbopepD_reg_2"/>
    <property type="match status" value="1"/>
</dbReference>
<evidence type="ECO:0000256" key="5">
    <source>
        <dbReference type="ARBA" id="ARBA00023136"/>
    </source>
</evidence>
<organism evidence="10 11">
    <name type="scientific">Flavilitoribacter nigricans (strain ATCC 23147 / DSM 23189 / NBRC 102662 / NCIMB 1420 / SS-2)</name>
    <name type="common">Lewinella nigricans</name>
    <dbReference type="NCBI Taxonomy" id="1122177"/>
    <lineage>
        <taxon>Bacteria</taxon>
        <taxon>Pseudomonadati</taxon>
        <taxon>Bacteroidota</taxon>
        <taxon>Saprospiria</taxon>
        <taxon>Saprospirales</taxon>
        <taxon>Lewinellaceae</taxon>
        <taxon>Flavilitoribacter</taxon>
    </lineage>
</organism>
<keyword evidence="11" id="KW-1185">Reference proteome</keyword>
<dbReference type="AlphaFoldDB" id="A0A2D0NGA2"/>
<accession>A0A2D0NGA2</accession>
<dbReference type="SUPFAM" id="SSF56935">
    <property type="entry name" value="Porins"/>
    <property type="match status" value="1"/>
</dbReference>
<dbReference type="InterPro" id="IPR036942">
    <property type="entry name" value="Beta-barrel_TonB_sf"/>
</dbReference>
<dbReference type="EMBL" id="PDUD01000009">
    <property type="protein sequence ID" value="PHN07534.1"/>
    <property type="molecule type" value="Genomic_DNA"/>
</dbReference>
<keyword evidence="4 7" id="KW-0812">Transmembrane</keyword>
<dbReference type="InterPro" id="IPR039426">
    <property type="entry name" value="TonB-dep_rcpt-like"/>
</dbReference>
<comment type="caution">
    <text evidence="10">The sequence shown here is derived from an EMBL/GenBank/DDBJ whole genome shotgun (WGS) entry which is preliminary data.</text>
</comment>
<dbReference type="InterPro" id="IPR012910">
    <property type="entry name" value="Plug_dom"/>
</dbReference>
<dbReference type="InterPro" id="IPR023996">
    <property type="entry name" value="TonB-dep_OMP_SusC/RagA"/>
</dbReference>
<evidence type="ECO:0000256" key="8">
    <source>
        <dbReference type="SAM" id="Phobius"/>
    </source>
</evidence>
<evidence type="ECO:0000256" key="1">
    <source>
        <dbReference type="ARBA" id="ARBA00004571"/>
    </source>
</evidence>
<dbReference type="SUPFAM" id="SSF49464">
    <property type="entry name" value="Carboxypeptidase regulatory domain-like"/>
    <property type="match status" value="1"/>
</dbReference>
<evidence type="ECO:0000256" key="2">
    <source>
        <dbReference type="ARBA" id="ARBA00022448"/>
    </source>
</evidence>
<proteinExistence type="inferred from homology"/>
<dbReference type="Pfam" id="PF07715">
    <property type="entry name" value="Plug"/>
    <property type="match status" value="1"/>
</dbReference>
<comment type="similarity">
    <text evidence="7">Belongs to the TonB-dependent receptor family.</text>
</comment>
<protein>
    <submittedName>
        <fullName evidence="10">SusC/RagA family protein</fullName>
    </submittedName>
</protein>
<keyword evidence="3 7" id="KW-1134">Transmembrane beta strand</keyword>
<evidence type="ECO:0000256" key="3">
    <source>
        <dbReference type="ARBA" id="ARBA00022452"/>
    </source>
</evidence>
<evidence type="ECO:0000259" key="9">
    <source>
        <dbReference type="Pfam" id="PF07715"/>
    </source>
</evidence>
<dbReference type="FunFam" id="2.60.40.1120:FF:000003">
    <property type="entry name" value="Outer membrane protein Omp121"/>
    <property type="match status" value="1"/>
</dbReference>
<evidence type="ECO:0000256" key="6">
    <source>
        <dbReference type="ARBA" id="ARBA00023237"/>
    </source>
</evidence>
<evidence type="ECO:0000313" key="10">
    <source>
        <dbReference type="EMBL" id="PHN07534.1"/>
    </source>
</evidence>
<comment type="subcellular location">
    <subcellularLocation>
        <location evidence="1 7">Cell outer membrane</location>
        <topology evidence="1 7">Multi-pass membrane protein</topology>
    </subcellularLocation>
</comment>
<evidence type="ECO:0000313" key="11">
    <source>
        <dbReference type="Proteomes" id="UP000223913"/>
    </source>
</evidence>
<gene>
    <name evidence="10" type="ORF">CRP01_05380</name>
</gene>
<keyword evidence="8" id="KW-1133">Transmembrane helix</keyword>
<dbReference type="InterPro" id="IPR008969">
    <property type="entry name" value="CarboxyPept-like_regulatory"/>
</dbReference>
<dbReference type="Gene3D" id="2.60.40.1120">
    <property type="entry name" value="Carboxypeptidase-like, regulatory domain"/>
    <property type="match status" value="1"/>
</dbReference>
<dbReference type="Gene3D" id="2.40.170.20">
    <property type="entry name" value="TonB-dependent receptor, beta-barrel domain"/>
    <property type="match status" value="1"/>
</dbReference>
<feature type="transmembrane region" description="Helical" evidence="8">
    <location>
        <begin position="12"/>
        <end position="32"/>
    </location>
</feature>
<dbReference type="GO" id="GO:0009279">
    <property type="term" value="C:cell outer membrane"/>
    <property type="evidence" value="ECO:0007669"/>
    <property type="project" value="UniProtKB-SubCell"/>
</dbReference>
<dbReference type="NCBIfam" id="TIGR04056">
    <property type="entry name" value="OMP_RagA_SusC"/>
    <property type="match status" value="1"/>
</dbReference>
<keyword evidence="2 7" id="KW-0813">Transport</keyword>
<dbReference type="OrthoDB" id="9768177at2"/>
<evidence type="ECO:0000256" key="7">
    <source>
        <dbReference type="PROSITE-ProRule" id="PRU01360"/>
    </source>
</evidence>
<dbReference type="PROSITE" id="PS52016">
    <property type="entry name" value="TONB_DEPENDENT_REC_3"/>
    <property type="match status" value="1"/>
</dbReference>
<keyword evidence="5 7" id="KW-0472">Membrane</keyword>
<sequence>MEQKAITLSPRFIRAGFFLLFMAMGTFLLAQVSGTVTDEANNEPLIGATVLLKGSATGTVTDFDGKYTIDAASGDVLVFSYTGFATQEITVGTETVVDVALSEGVALGEVIVTGYAVESKRQTTGAVSIIKAADLKAIPSGNVEQQLQGRVAGVTVITNGQPGTSSIIRVRGFGAFGGNEPLYIVDGVPVQNTDFLSPDDIETSTTLKDAAAASIYGARAANGVIVYTTKQGSKGAKKMTVSYDGLFGVTDPNVNGAPQMLSPQQQADWTHIAYRNNAAANGVEPDYAHPQYGSQAQATLPDYLHANGQNGVRGSVDLAAIQRAYEADPENVFLIKPNLAGTNWYDEITRTAPLNRHSLGFSGGVDNGRYYFGLSYQDQAGILINNNFKRYSFRANSEFDLTPWLTVGENLQFTYRSVVGQQGGQGGIGIADDESQVLAAYRMPTVIPVYDEFGNFASTKAAGFNNPRNPVRILTRNNGDDQSYSNTLFGNIYLQIEPVKDLRIRTSIGGGLSNGYFVNYDYRYLGDSEPQASNGFGEGSNSALQWVWTNTASYKFTTGAHTFTALAGIEALNTGSGRFVNGSGINPFSMDLDFVNLTNVQSPVVNSGKFNGVNFFSTFGSLDYNFNEKYYIRGLVRRDGSSRFGANSRYGVFPAFSAAWRVTAEPFMQNASWIYDLKIRGGWGQMGNSNNVDPNNQYSLFGTGFGFSFYPIQGQNSGADQGFARTRIGNPDARWETSEMTNIGFDLSLFNNRWEIIMDLWRKDTEDLLYAVPIPGVIGTRANAPSVNIAEMRNQGIDMQVINRGKLSGDLNYELTINGAFLQNEVIALAPGIEFFDGPAYRGVQATRNQVGMPLSSFFGYNVLGYFSSQADIDNSPDQSARGAGIGRFKYEDVNGDGVITPDDRTFIGDPIPDFTGGLSLNLSYKNLSFDMYWYTSLGNQIWNQSKWFTDFFGSFEGSAKGIRALQSWTPELGDNAAAPIWESASNESTNGAGNSWYVEDGSYLRLQQVAISYTFPTSMTDKMRLGGLTLGVAANNLLTITSYTGLDPQVGGGADTNFGIDVGNYPVTRGFTLRLGASF</sequence>
<name>A0A2D0NGA2_FLAN2</name>
<evidence type="ECO:0000256" key="4">
    <source>
        <dbReference type="ARBA" id="ARBA00022692"/>
    </source>
</evidence>
<dbReference type="InterPro" id="IPR037066">
    <property type="entry name" value="Plug_dom_sf"/>
</dbReference>
<dbReference type="Gene3D" id="2.170.130.10">
    <property type="entry name" value="TonB-dependent receptor, plug domain"/>
    <property type="match status" value="1"/>
</dbReference>
<reference evidence="10 11" key="1">
    <citation type="submission" date="2017-10" db="EMBL/GenBank/DDBJ databases">
        <title>The draft genome sequence of Lewinella nigricans NBRC 102662.</title>
        <authorList>
            <person name="Wang K."/>
        </authorList>
    </citation>
    <scope>NUCLEOTIDE SEQUENCE [LARGE SCALE GENOMIC DNA]</scope>
    <source>
        <strain evidence="10 11">NBRC 102662</strain>
    </source>
</reference>